<evidence type="ECO:0000313" key="3">
    <source>
        <dbReference type="Proteomes" id="UP001165122"/>
    </source>
</evidence>
<keyword evidence="1" id="KW-0472">Membrane</keyword>
<protein>
    <submittedName>
        <fullName evidence="2">Uncharacterized protein</fullName>
    </submittedName>
</protein>
<evidence type="ECO:0000256" key="1">
    <source>
        <dbReference type="SAM" id="Phobius"/>
    </source>
</evidence>
<proteinExistence type="predicted"/>
<name>A0A9W7C3S8_9STRA</name>
<keyword evidence="1" id="KW-0812">Transmembrane</keyword>
<organism evidence="2 3">
    <name type="scientific">Triparma laevis f. longispina</name>
    <dbReference type="NCBI Taxonomy" id="1714387"/>
    <lineage>
        <taxon>Eukaryota</taxon>
        <taxon>Sar</taxon>
        <taxon>Stramenopiles</taxon>
        <taxon>Ochrophyta</taxon>
        <taxon>Bolidophyceae</taxon>
        <taxon>Parmales</taxon>
        <taxon>Triparmaceae</taxon>
        <taxon>Triparma</taxon>
    </lineage>
</organism>
<reference evidence="3" key="1">
    <citation type="journal article" date="2023" name="Commun. Biol.">
        <title>Genome analysis of Parmales, the sister group of diatoms, reveals the evolutionary specialization of diatoms from phago-mixotrophs to photoautotrophs.</title>
        <authorList>
            <person name="Ban H."/>
            <person name="Sato S."/>
            <person name="Yoshikawa S."/>
            <person name="Yamada K."/>
            <person name="Nakamura Y."/>
            <person name="Ichinomiya M."/>
            <person name="Sato N."/>
            <person name="Blanc-Mathieu R."/>
            <person name="Endo H."/>
            <person name="Kuwata A."/>
            <person name="Ogata H."/>
        </authorList>
    </citation>
    <scope>NUCLEOTIDE SEQUENCE [LARGE SCALE GENOMIC DNA]</scope>
    <source>
        <strain evidence="3">NIES 3700</strain>
    </source>
</reference>
<keyword evidence="1" id="KW-1133">Transmembrane helix</keyword>
<feature type="transmembrane region" description="Helical" evidence="1">
    <location>
        <begin position="32"/>
        <end position="51"/>
    </location>
</feature>
<sequence length="68" mass="7766">MKVFIGFVTRVGMKTCIDYTGLLQGRHAYEFGGAYFSFTLLSTLFICVNFGRRYLSIVESDEIRESLP</sequence>
<dbReference type="AlphaFoldDB" id="A0A9W7C3S8"/>
<evidence type="ECO:0000313" key="2">
    <source>
        <dbReference type="EMBL" id="GMI02270.1"/>
    </source>
</evidence>
<dbReference type="EMBL" id="BRXW01000041">
    <property type="protein sequence ID" value="GMI02270.1"/>
    <property type="molecule type" value="Genomic_DNA"/>
</dbReference>
<dbReference type="Proteomes" id="UP001165122">
    <property type="component" value="Unassembled WGS sequence"/>
</dbReference>
<accession>A0A9W7C3S8</accession>
<gene>
    <name evidence="2" type="ORF">TrLO_g6066</name>
</gene>
<keyword evidence="3" id="KW-1185">Reference proteome</keyword>
<comment type="caution">
    <text evidence="2">The sequence shown here is derived from an EMBL/GenBank/DDBJ whole genome shotgun (WGS) entry which is preliminary data.</text>
</comment>